<dbReference type="GO" id="GO:0005737">
    <property type="term" value="C:cytoplasm"/>
    <property type="evidence" value="ECO:0007669"/>
    <property type="project" value="TreeGrafter"/>
</dbReference>
<dbReference type="AlphaFoldDB" id="B4KY33"/>
<feature type="domain" description="Polysaccharide biosynthesis" evidence="2">
    <location>
        <begin position="23"/>
        <end position="146"/>
    </location>
</feature>
<dbReference type="InParanoid" id="B4KY33"/>
<dbReference type="Proteomes" id="UP000009192">
    <property type="component" value="Unassembled WGS sequence"/>
</dbReference>
<dbReference type="KEGG" id="dmo:Dmoj_GI13392"/>
<protein>
    <recommendedName>
        <fullName evidence="2">Polysaccharide biosynthesis domain-containing protein</fullName>
    </recommendedName>
</protein>
<dbReference type="OrthoDB" id="10248897at2759"/>
<evidence type="ECO:0000259" key="2">
    <source>
        <dbReference type="Pfam" id="PF04669"/>
    </source>
</evidence>
<evidence type="ECO:0000256" key="1">
    <source>
        <dbReference type="SAM" id="MobiDB-lite"/>
    </source>
</evidence>
<reference evidence="3 4" key="1">
    <citation type="journal article" date="2007" name="Nature">
        <title>Evolution of genes and genomes on the Drosophila phylogeny.</title>
        <authorList>
            <consortium name="Drosophila 12 Genomes Consortium"/>
            <person name="Clark A.G."/>
            <person name="Eisen M.B."/>
            <person name="Smith D.R."/>
            <person name="Bergman C.M."/>
            <person name="Oliver B."/>
            <person name="Markow T.A."/>
            <person name="Kaufman T.C."/>
            <person name="Kellis M."/>
            <person name="Gelbart W."/>
            <person name="Iyer V.N."/>
            <person name="Pollard D.A."/>
            <person name="Sackton T.B."/>
            <person name="Larracuente A.M."/>
            <person name="Singh N.D."/>
            <person name="Abad J.P."/>
            <person name="Abt D.N."/>
            <person name="Adryan B."/>
            <person name="Aguade M."/>
            <person name="Akashi H."/>
            <person name="Anderson W.W."/>
            <person name="Aquadro C.F."/>
            <person name="Ardell D.H."/>
            <person name="Arguello R."/>
            <person name="Artieri C.G."/>
            <person name="Barbash D.A."/>
            <person name="Barker D."/>
            <person name="Barsanti P."/>
            <person name="Batterham P."/>
            <person name="Batzoglou S."/>
            <person name="Begun D."/>
            <person name="Bhutkar A."/>
            <person name="Blanco E."/>
            <person name="Bosak S.A."/>
            <person name="Bradley R.K."/>
            <person name="Brand A.D."/>
            <person name="Brent M.R."/>
            <person name="Brooks A.N."/>
            <person name="Brown R.H."/>
            <person name="Butlin R.K."/>
            <person name="Caggese C."/>
            <person name="Calvi B.R."/>
            <person name="Bernardo de Carvalho A."/>
            <person name="Caspi A."/>
            <person name="Castrezana S."/>
            <person name="Celniker S.E."/>
            <person name="Chang J.L."/>
            <person name="Chapple C."/>
            <person name="Chatterji S."/>
            <person name="Chinwalla A."/>
            <person name="Civetta A."/>
            <person name="Clifton S.W."/>
            <person name="Comeron J.M."/>
            <person name="Costello J.C."/>
            <person name="Coyne J.A."/>
            <person name="Daub J."/>
            <person name="David R.G."/>
            <person name="Delcher A.L."/>
            <person name="Delehaunty K."/>
            <person name="Do C.B."/>
            <person name="Ebling H."/>
            <person name="Edwards K."/>
            <person name="Eickbush T."/>
            <person name="Evans J.D."/>
            <person name="Filipski A."/>
            <person name="Findeiss S."/>
            <person name="Freyhult E."/>
            <person name="Fulton L."/>
            <person name="Fulton R."/>
            <person name="Garcia A.C."/>
            <person name="Gardiner A."/>
            <person name="Garfield D.A."/>
            <person name="Garvin B.E."/>
            <person name="Gibson G."/>
            <person name="Gilbert D."/>
            <person name="Gnerre S."/>
            <person name="Godfrey J."/>
            <person name="Good R."/>
            <person name="Gotea V."/>
            <person name="Gravely B."/>
            <person name="Greenberg A.J."/>
            <person name="Griffiths-Jones S."/>
            <person name="Gross S."/>
            <person name="Guigo R."/>
            <person name="Gustafson E.A."/>
            <person name="Haerty W."/>
            <person name="Hahn M.W."/>
            <person name="Halligan D.L."/>
            <person name="Halpern A.L."/>
            <person name="Halter G.M."/>
            <person name="Han M.V."/>
            <person name="Heger A."/>
            <person name="Hillier L."/>
            <person name="Hinrichs A.S."/>
            <person name="Holmes I."/>
            <person name="Hoskins R.A."/>
            <person name="Hubisz M.J."/>
            <person name="Hultmark D."/>
            <person name="Huntley M.A."/>
            <person name="Jaffe D.B."/>
            <person name="Jagadeeshan S."/>
            <person name="Jeck W.R."/>
            <person name="Johnson J."/>
            <person name="Jones C.D."/>
            <person name="Jordan W.C."/>
            <person name="Karpen G.H."/>
            <person name="Kataoka E."/>
            <person name="Keightley P.D."/>
            <person name="Kheradpour P."/>
            <person name="Kirkness E.F."/>
            <person name="Koerich L.B."/>
            <person name="Kristiansen K."/>
            <person name="Kudrna D."/>
            <person name="Kulathinal R.J."/>
            <person name="Kumar S."/>
            <person name="Kwok R."/>
            <person name="Lander E."/>
            <person name="Langley C.H."/>
            <person name="Lapoint R."/>
            <person name="Lazzaro B.P."/>
            <person name="Lee S.J."/>
            <person name="Levesque L."/>
            <person name="Li R."/>
            <person name="Lin C.F."/>
            <person name="Lin M.F."/>
            <person name="Lindblad-Toh K."/>
            <person name="Llopart A."/>
            <person name="Long M."/>
            <person name="Low L."/>
            <person name="Lozovsky E."/>
            <person name="Lu J."/>
            <person name="Luo M."/>
            <person name="Machado C.A."/>
            <person name="Makalowski W."/>
            <person name="Marzo M."/>
            <person name="Matsuda M."/>
            <person name="Matzkin L."/>
            <person name="McAllister B."/>
            <person name="McBride C.S."/>
            <person name="McKernan B."/>
            <person name="McKernan K."/>
            <person name="Mendez-Lago M."/>
            <person name="Minx P."/>
            <person name="Mollenhauer M.U."/>
            <person name="Montooth K."/>
            <person name="Mount S.M."/>
            <person name="Mu X."/>
            <person name="Myers E."/>
            <person name="Negre B."/>
            <person name="Newfeld S."/>
            <person name="Nielsen R."/>
            <person name="Noor M.A."/>
            <person name="O'Grady P."/>
            <person name="Pachter L."/>
            <person name="Papaceit M."/>
            <person name="Parisi M.J."/>
            <person name="Parisi M."/>
            <person name="Parts L."/>
            <person name="Pedersen J.S."/>
            <person name="Pesole G."/>
            <person name="Phillippy A.M."/>
            <person name="Ponting C.P."/>
            <person name="Pop M."/>
            <person name="Porcelli D."/>
            <person name="Powell J.R."/>
            <person name="Prohaska S."/>
            <person name="Pruitt K."/>
            <person name="Puig M."/>
            <person name="Quesneville H."/>
            <person name="Ram K.R."/>
            <person name="Rand D."/>
            <person name="Rasmussen M.D."/>
            <person name="Reed L.K."/>
            <person name="Reenan R."/>
            <person name="Reily A."/>
            <person name="Remington K.A."/>
            <person name="Rieger T.T."/>
            <person name="Ritchie M.G."/>
            <person name="Robin C."/>
            <person name="Rogers Y.H."/>
            <person name="Rohde C."/>
            <person name="Rozas J."/>
            <person name="Rubenfield M.J."/>
            <person name="Ruiz A."/>
            <person name="Russo S."/>
            <person name="Salzberg S.L."/>
            <person name="Sanchez-Gracia A."/>
            <person name="Saranga D.J."/>
            <person name="Sato H."/>
            <person name="Schaeffer S.W."/>
            <person name="Schatz M.C."/>
            <person name="Schlenke T."/>
            <person name="Schwartz R."/>
            <person name="Segarra C."/>
            <person name="Singh R.S."/>
            <person name="Sirot L."/>
            <person name="Sirota M."/>
            <person name="Sisneros N.B."/>
            <person name="Smith C.D."/>
            <person name="Smith T.F."/>
            <person name="Spieth J."/>
            <person name="Stage D.E."/>
            <person name="Stark A."/>
            <person name="Stephan W."/>
            <person name="Strausberg R.L."/>
            <person name="Strempel S."/>
            <person name="Sturgill D."/>
            <person name="Sutton G."/>
            <person name="Sutton G.G."/>
            <person name="Tao W."/>
            <person name="Teichmann S."/>
            <person name="Tobari Y.N."/>
            <person name="Tomimura Y."/>
            <person name="Tsolas J.M."/>
            <person name="Valente V.L."/>
            <person name="Venter E."/>
            <person name="Venter J.C."/>
            <person name="Vicario S."/>
            <person name="Vieira F.G."/>
            <person name="Vilella A.J."/>
            <person name="Villasante A."/>
            <person name="Walenz B."/>
            <person name="Wang J."/>
            <person name="Wasserman M."/>
            <person name="Watts T."/>
            <person name="Wilson D."/>
            <person name="Wilson R.K."/>
            <person name="Wing R.A."/>
            <person name="Wolfner M.F."/>
            <person name="Wong A."/>
            <person name="Wong G.K."/>
            <person name="Wu C.I."/>
            <person name="Wu G."/>
            <person name="Yamamoto D."/>
            <person name="Yang H.P."/>
            <person name="Yang S.P."/>
            <person name="Yorke J.A."/>
            <person name="Yoshida K."/>
            <person name="Zdobnov E."/>
            <person name="Zhang P."/>
            <person name="Zhang Y."/>
            <person name="Zimin A.V."/>
            <person name="Baldwin J."/>
            <person name="Abdouelleil A."/>
            <person name="Abdulkadir J."/>
            <person name="Abebe A."/>
            <person name="Abera B."/>
            <person name="Abreu J."/>
            <person name="Acer S.C."/>
            <person name="Aftuck L."/>
            <person name="Alexander A."/>
            <person name="An P."/>
            <person name="Anderson E."/>
            <person name="Anderson S."/>
            <person name="Arachi H."/>
            <person name="Azer M."/>
            <person name="Bachantsang P."/>
            <person name="Barry A."/>
            <person name="Bayul T."/>
            <person name="Berlin A."/>
            <person name="Bessette D."/>
            <person name="Bloom T."/>
            <person name="Blye J."/>
            <person name="Boguslavskiy L."/>
            <person name="Bonnet C."/>
            <person name="Boukhgalter B."/>
            <person name="Bourzgui I."/>
            <person name="Brown A."/>
            <person name="Cahill P."/>
            <person name="Channer S."/>
            <person name="Cheshatsang Y."/>
            <person name="Chuda L."/>
            <person name="Citroen M."/>
            <person name="Collymore A."/>
            <person name="Cooke P."/>
            <person name="Costello M."/>
            <person name="D'Aco K."/>
            <person name="Daza R."/>
            <person name="De Haan G."/>
            <person name="DeGray S."/>
            <person name="DeMaso C."/>
            <person name="Dhargay N."/>
            <person name="Dooley K."/>
            <person name="Dooley E."/>
            <person name="Doricent M."/>
            <person name="Dorje P."/>
            <person name="Dorjee K."/>
            <person name="Dupes A."/>
            <person name="Elong R."/>
            <person name="Falk J."/>
            <person name="Farina A."/>
            <person name="Faro S."/>
            <person name="Ferguson D."/>
            <person name="Fisher S."/>
            <person name="Foley C.D."/>
            <person name="Franke A."/>
            <person name="Friedrich D."/>
            <person name="Gadbois L."/>
            <person name="Gearin G."/>
            <person name="Gearin C.R."/>
            <person name="Giannoukos G."/>
            <person name="Goode T."/>
            <person name="Graham J."/>
            <person name="Grandbois E."/>
            <person name="Grewal S."/>
            <person name="Gyaltsen K."/>
            <person name="Hafez N."/>
            <person name="Hagos B."/>
            <person name="Hall J."/>
            <person name="Henson C."/>
            <person name="Hollinger A."/>
            <person name="Honan T."/>
            <person name="Huard M.D."/>
            <person name="Hughes L."/>
            <person name="Hurhula B."/>
            <person name="Husby M.E."/>
            <person name="Kamat A."/>
            <person name="Kanga B."/>
            <person name="Kashin S."/>
            <person name="Khazanovich D."/>
            <person name="Kisner P."/>
            <person name="Lance K."/>
            <person name="Lara M."/>
            <person name="Lee W."/>
            <person name="Lennon N."/>
            <person name="Letendre F."/>
            <person name="LeVine R."/>
            <person name="Lipovsky A."/>
            <person name="Liu X."/>
            <person name="Liu J."/>
            <person name="Liu S."/>
            <person name="Lokyitsang T."/>
            <person name="Lokyitsang Y."/>
            <person name="Lubonja R."/>
            <person name="Lui A."/>
            <person name="MacDonald P."/>
            <person name="Magnisalis V."/>
            <person name="Maru K."/>
            <person name="Matthews C."/>
            <person name="McCusker W."/>
            <person name="McDonough S."/>
            <person name="Mehta T."/>
            <person name="Meldrim J."/>
            <person name="Meneus L."/>
            <person name="Mihai O."/>
            <person name="Mihalev A."/>
            <person name="Mihova T."/>
            <person name="Mittelman R."/>
            <person name="Mlenga V."/>
            <person name="Montmayeur A."/>
            <person name="Mulrain L."/>
            <person name="Navidi A."/>
            <person name="Naylor J."/>
            <person name="Negash T."/>
            <person name="Nguyen T."/>
            <person name="Nguyen N."/>
            <person name="Nicol R."/>
            <person name="Norbu C."/>
            <person name="Norbu N."/>
            <person name="Novod N."/>
            <person name="O'Neill B."/>
            <person name="Osman S."/>
            <person name="Markiewicz E."/>
            <person name="Oyono O.L."/>
            <person name="Patti C."/>
            <person name="Phunkhang P."/>
            <person name="Pierre F."/>
            <person name="Priest M."/>
            <person name="Raghuraman S."/>
            <person name="Rege F."/>
            <person name="Reyes R."/>
            <person name="Rise C."/>
            <person name="Rogov P."/>
            <person name="Ross K."/>
            <person name="Ryan E."/>
            <person name="Settipalli S."/>
            <person name="Shea T."/>
            <person name="Sherpa N."/>
            <person name="Shi L."/>
            <person name="Shih D."/>
            <person name="Sparrow T."/>
            <person name="Spaulding J."/>
            <person name="Stalker J."/>
            <person name="Stange-Thomann N."/>
            <person name="Stavropoulos S."/>
            <person name="Stone C."/>
            <person name="Strader C."/>
            <person name="Tesfaye S."/>
            <person name="Thomson T."/>
            <person name="Thoulutsang Y."/>
            <person name="Thoulutsang D."/>
            <person name="Topham K."/>
            <person name="Topping I."/>
            <person name="Tsamla T."/>
            <person name="Vassiliev H."/>
            <person name="Vo A."/>
            <person name="Wangchuk T."/>
            <person name="Wangdi T."/>
            <person name="Weiand M."/>
            <person name="Wilkinson J."/>
            <person name="Wilson A."/>
            <person name="Yadav S."/>
            <person name="Young G."/>
            <person name="Yu Q."/>
            <person name="Zembek L."/>
            <person name="Zhong D."/>
            <person name="Zimmer A."/>
            <person name="Zwirko Z."/>
            <person name="Jaffe D.B."/>
            <person name="Alvarez P."/>
            <person name="Brockman W."/>
            <person name="Butler J."/>
            <person name="Chin C."/>
            <person name="Gnerre S."/>
            <person name="Grabherr M."/>
            <person name="Kleber M."/>
            <person name="Mauceli E."/>
            <person name="MacCallum I."/>
        </authorList>
    </citation>
    <scope>NUCLEOTIDE SEQUENCE [LARGE SCALE GENOMIC DNA]</scope>
    <source>
        <strain evidence="4">Tucson 15081-1352.22</strain>
    </source>
</reference>
<organism evidence="3 4">
    <name type="scientific">Drosophila mojavensis</name>
    <name type="common">Fruit fly</name>
    <dbReference type="NCBI Taxonomy" id="7230"/>
    <lineage>
        <taxon>Eukaryota</taxon>
        <taxon>Metazoa</taxon>
        <taxon>Ecdysozoa</taxon>
        <taxon>Arthropoda</taxon>
        <taxon>Hexapoda</taxon>
        <taxon>Insecta</taxon>
        <taxon>Pterygota</taxon>
        <taxon>Neoptera</taxon>
        <taxon>Endopterygota</taxon>
        <taxon>Diptera</taxon>
        <taxon>Brachycera</taxon>
        <taxon>Muscomorpha</taxon>
        <taxon>Ephydroidea</taxon>
        <taxon>Drosophilidae</taxon>
        <taxon>Drosophila</taxon>
    </lineage>
</organism>
<proteinExistence type="predicted"/>
<dbReference type="Gene3D" id="1.10.3560.10">
    <property type="entry name" value="yst0336 like domain"/>
    <property type="match status" value="1"/>
</dbReference>
<accession>B4KY33</accession>
<dbReference type="Pfam" id="PF04669">
    <property type="entry name" value="PBDC1"/>
    <property type="match status" value="1"/>
</dbReference>
<sequence length="177" mass="20434">MELMHGASLLSRPAEEFGNDSLVEEMWAAKALEHAEVHFNLLTSVPPSQLRLTPYDDQIYATFRQDFPDLQVARLSDETLKSATEKLKWRQFAEKFNKMEDYSYGTLMRADASKEFSPDNSIFVFRVQFLAIEIARNREGHNDAVHKSHRPTKKTQSTEEKTQSTEEKTQSTEETTQ</sequence>
<dbReference type="PANTHER" id="PTHR13410:SF9">
    <property type="entry name" value="PROTEIN PBDC1"/>
    <property type="match status" value="1"/>
</dbReference>
<dbReference type="PhylomeDB" id="B4KY33"/>
<name>B4KY33_DROMO</name>
<evidence type="ECO:0000313" key="4">
    <source>
        <dbReference type="Proteomes" id="UP000009192"/>
    </source>
</evidence>
<dbReference type="HOGENOM" id="CLU_103791_2_1_1"/>
<dbReference type="eggNOG" id="KOG4093">
    <property type="taxonomic scope" value="Eukaryota"/>
</dbReference>
<feature type="region of interest" description="Disordered" evidence="1">
    <location>
        <begin position="141"/>
        <end position="177"/>
    </location>
</feature>
<dbReference type="InterPro" id="IPR023139">
    <property type="entry name" value="PBDC1-like_dom_sf"/>
</dbReference>
<dbReference type="EMBL" id="CH933809">
    <property type="protein sequence ID" value="EDW18735.1"/>
    <property type="molecule type" value="Genomic_DNA"/>
</dbReference>
<dbReference type="PANTHER" id="PTHR13410">
    <property type="entry name" value="PROTEIN PBDC1"/>
    <property type="match status" value="1"/>
</dbReference>
<dbReference type="OMA" id="MELMHGA"/>
<gene>
    <name evidence="3" type="primary">Dmoj\GI13392</name>
    <name evidence="3" type="ORF">Dmoj_GI13392</name>
</gene>
<feature type="compositionally biased region" description="Basic and acidic residues" evidence="1">
    <location>
        <begin position="156"/>
        <end position="171"/>
    </location>
</feature>
<dbReference type="InterPro" id="IPR008476">
    <property type="entry name" value="PBDC1_metazoa/fungi"/>
</dbReference>
<dbReference type="SMR" id="B4KY33"/>
<keyword evidence="4" id="KW-1185">Reference proteome</keyword>
<dbReference type="InterPro" id="IPR021148">
    <property type="entry name" value="Polysacc_synth_dom"/>
</dbReference>
<dbReference type="FunCoup" id="B4KY33">
    <property type="interactions" value="1307"/>
</dbReference>
<evidence type="ECO:0000313" key="3">
    <source>
        <dbReference type="EMBL" id="EDW18735.1"/>
    </source>
</evidence>